<evidence type="ECO:0000259" key="11">
    <source>
        <dbReference type="PROSITE" id="PS50929"/>
    </source>
</evidence>
<feature type="domain" description="ABC transmembrane type-1" evidence="11">
    <location>
        <begin position="1"/>
        <end position="187"/>
    </location>
</feature>
<evidence type="ECO:0000256" key="2">
    <source>
        <dbReference type="ARBA" id="ARBA00022448"/>
    </source>
</evidence>
<dbReference type="SMART" id="SM00382">
    <property type="entry name" value="AAA"/>
    <property type="match status" value="1"/>
</dbReference>
<evidence type="ECO:0000256" key="3">
    <source>
        <dbReference type="ARBA" id="ARBA00022692"/>
    </source>
</evidence>
<evidence type="ECO:0000256" key="4">
    <source>
        <dbReference type="ARBA" id="ARBA00022741"/>
    </source>
</evidence>
<dbReference type="CDD" id="cd03253">
    <property type="entry name" value="ABCC_ATM1_transporter"/>
    <property type="match status" value="1"/>
</dbReference>
<evidence type="ECO:0000259" key="10">
    <source>
        <dbReference type="PROSITE" id="PS50893"/>
    </source>
</evidence>
<proteinExistence type="inferred from homology"/>
<dbReference type="PANTHER" id="PTHR24221:SF654">
    <property type="entry name" value="ATP-BINDING CASSETTE SUB-FAMILY B MEMBER 6"/>
    <property type="match status" value="1"/>
</dbReference>
<dbReference type="GO" id="GO:0005774">
    <property type="term" value="C:vacuolar membrane"/>
    <property type="evidence" value="ECO:0007669"/>
    <property type="project" value="TreeGrafter"/>
</dbReference>
<dbReference type="Gene3D" id="3.40.50.300">
    <property type="entry name" value="P-loop containing nucleotide triphosphate hydrolases"/>
    <property type="match status" value="1"/>
</dbReference>
<organism evidence="12 13">
    <name type="scientific">Henosepilachna vigintioctopunctata</name>
    <dbReference type="NCBI Taxonomy" id="420089"/>
    <lineage>
        <taxon>Eukaryota</taxon>
        <taxon>Metazoa</taxon>
        <taxon>Ecdysozoa</taxon>
        <taxon>Arthropoda</taxon>
        <taxon>Hexapoda</taxon>
        <taxon>Insecta</taxon>
        <taxon>Pterygota</taxon>
        <taxon>Neoptera</taxon>
        <taxon>Endopterygota</taxon>
        <taxon>Coleoptera</taxon>
        <taxon>Polyphaga</taxon>
        <taxon>Cucujiformia</taxon>
        <taxon>Coccinelloidea</taxon>
        <taxon>Coccinellidae</taxon>
        <taxon>Epilachninae</taxon>
        <taxon>Epilachnini</taxon>
        <taxon>Henosepilachna</taxon>
    </lineage>
</organism>
<dbReference type="InterPro" id="IPR027417">
    <property type="entry name" value="P-loop_NTPase"/>
</dbReference>
<dbReference type="PROSITE" id="PS00211">
    <property type="entry name" value="ABC_TRANSPORTER_1"/>
    <property type="match status" value="1"/>
</dbReference>
<sequence>MKVIDRSANGVNSLVHLICFSMLPTIFDIFVSVSYFSIVFDFWLGLTVFTCMLIYFVVSYKGTTYGNKLRKVDLKTANELRNKSLDSLLNFETVKYFGNEKYEINNFEKAVKTLYDGELKSRIIYATMDSLQNFVINTSLLIGSLLCAYKVRTNELTLGHYVMFSTYIVQLYSSVDWFDYFVRAIQRNLVDIENVLEVLKEEQEVSDSPDARELEVTDGAISFNNVFFEYVPNQPILKNISFEVPPGGTVAFVGPSGAGKSTIMRLLLRFYDVCSGSIIIDGQNIKDVTQESLRKAIGVVPQDTVLFNDTIGYNIKYGRLQSEEDDIIEAAKGADIHDKILTFKDKFATEVGERGLRLSGGEKQRVAIARTLLKSPHIVILDEATSALDSKTEQNIQKSLQRVCSGRTTIMVAHRLSTIIHADQIIVLSEGKIIERGRHSDLLEMDGVYASMWKLQLSSNNRNEMESS</sequence>
<dbReference type="InterPro" id="IPR017871">
    <property type="entry name" value="ABC_transporter-like_CS"/>
</dbReference>
<dbReference type="GO" id="GO:0015439">
    <property type="term" value="F:ABC-type heme transporter activity"/>
    <property type="evidence" value="ECO:0007669"/>
    <property type="project" value="TreeGrafter"/>
</dbReference>
<accession>A0AAW1UAC4</accession>
<dbReference type="GO" id="GO:0016887">
    <property type="term" value="F:ATP hydrolysis activity"/>
    <property type="evidence" value="ECO:0007669"/>
    <property type="project" value="InterPro"/>
</dbReference>
<dbReference type="PROSITE" id="PS50929">
    <property type="entry name" value="ABC_TM1F"/>
    <property type="match status" value="1"/>
</dbReference>
<dbReference type="InterPro" id="IPR003593">
    <property type="entry name" value="AAA+_ATPase"/>
</dbReference>
<dbReference type="Gene3D" id="1.20.1560.10">
    <property type="entry name" value="ABC transporter type 1, transmembrane domain"/>
    <property type="match status" value="1"/>
</dbReference>
<dbReference type="Proteomes" id="UP001431783">
    <property type="component" value="Unassembled WGS sequence"/>
</dbReference>
<dbReference type="Pfam" id="PF00664">
    <property type="entry name" value="ABC_membrane"/>
    <property type="match status" value="1"/>
</dbReference>
<comment type="similarity">
    <text evidence="8">Belongs to the ABC transporter superfamily. ABCB family. Heavy Metal importer (TC 3.A.1.210) subfamily.</text>
</comment>
<feature type="domain" description="ABC transporter" evidence="10">
    <location>
        <begin position="221"/>
        <end position="455"/>
    </location>
</feature>
<evidence type="ECO:0000256" key="8">
    <source>
        <dbReference type="ARBA" id="ARBA00024363"/>
    </source>
</evidence>
<evidence type="ECO:0000256" key="7">
    <source>
        <dbReference type="ARBA" id="ARBA00023136"/>
    </source>
</evidence>
<keyword evidence="7 9" id="KW-0472">Membrane</keyword>
<dbReference type="EMBL" id="JARQZJ010000065">
    <property type="protein sequence ID" value="KAK9880662.1"/>
    <property type="molecule type" value="Genomic_DNA"/>
</dbReference>
<evidence type="ECO:0000256" key="9">
    <source>
        <dbReference type="SAM" id="Phobius"/>
    </source>
</evidence>
<dbReference type="AlphaFoldDB" id="A0AAW1UAC4"/>
<dbReference type="InterPro" id="IPR036640">
    <property type="entry name" value="ABC1_TM_sf"/>
</dbReference>
<dbReference type="SUPFAM" id="SSF52540">
    <property type="entry name" value="P-loop containing nucleoside triphosphate hydrolases"/>
    <property type="match status" value="1"/>
</dbReference>
<keyword evidence="5" id="KW-0067">ATP-binding</keyword>
<dbReference type="GO" id="GO:0020037">
    <property type="term" value="F:heme binding"/>
    <property type="evidence" value="ECO:0007669"/>
    <property type="project" value="TreeGrafter"/>
</dbReference>
<evidence type="ECO:0000313" key="12">
    <source>
        <dbReference type="EMBL" id="KAK9880662.1"/>
    </source>
</evidence>
<dbReference type="FunFam" id="3.40.50.300:FF:000186">
    <property type="entry name" value="ATP-binding cassette sub-family B member 7, mitochondrial"/>
    <property type="match status" value="1"/>
</dbReference>
<comment type="caution">
    <text evidence="12">The sequence shown here is derived from an EMBL/GenBank/DDBJ whole genome shotgun (WGS) entry which is preliminary data.</text>
</comment>
<keyword evidence="4" id="KW-0547">Nucleotide-binding</keyword>
<keyword evidence="2" id="KW-0813">Transport</keyword>
<keyword evidence="3 9" id="KW-0812">Transmembrane</keyword>
<evidence type="ECO:0000256" key="1">
    <source>
        <dbReference type="ARBA" id="ARBA00004141"/>
    </source>
</evidence>
<feature type="transmembrane region" description="Helical" evidence="9">
    <location>
        <begin position="12"/>
        <end position="36"/>
    </location>
</feature>
<dbReference type="PROSITE" id="PS50893">
    <property type="entry name" value="ABC_TRANSPORTER_2"/>
    <property type="match status" value="1"/>
</dbReference>
<dbReference type="SUPFAM" id="SSF90123">
    <property type="entry name" value="ABC transporter transmembrane region"/>
    <property type="match status" value="1"/>
</dbReference>
<dbReference type="InterPro" id="IPR039421">
    <property type="entry name" value="Type_1_exporter"/>
</dbReference>
<dbReference type="PANTHER" id="PTHR24221">
    <property type="entry name" value="ATP-BINDING CASSETTE SUB-FAMILY B"/>
    <property type="match status" value="1"/>
</dbReference>
<dbReference type="InterPro" id="IPR011527">
    <property type="entry name" value="ABC1_TM_dom"/>
</dbReference>
<evidence type="ECO:0000313" key="13">
    <source>
        <dbReference type="Proteomes" id="UP001431783"/>
    </source>
</evidence>
<feature type="transmembrane region" description="Helical" evidence="9">
    <location>
        <begin position="42"/>
        <end position="60"/>
    </location>
</feature>
<protein>
    <submittedName>
        <fullName evidence="12">Uncharacterized protein</fullName>
    </submittedName>
</protein>
<name>A0AAW1UAC4_9CUCU</name>
<comment type="subcellular location">
    <subcellularLocation>
        <location evidence="1">Membrane</location>
        <topology evidence="1">Multi-pass membrane protein</topology>
    </subcellularLocation>
</comment>
<gene>
    <name evidence="12" type="ORF">WA026_011899</name>
</gene>
<dbReference type="InterPro" id="IPR003439">
    <property type="entry name" value="ABC_transporter-like_ATP-bd"/>
</dbReference>
<keyword evidence="6 9" id="KW-1133">Transmembrane helix</keyword>
<dbReference type="GO" id="GO:0005524">
    <property type="term" value="F:ATP binding"/>
    <property type="evidence" value="ECO:0007669"/>
    <property type="project" value="UniProtKB-KW"/>
</dbReference>
<reference evidence="12 13" key="1">
    <citation type="submission" date="2023-03" db="EMBL/GenBank/DDBJ databases">
        <title>Genome insight into feeding habits of ladybird beetles.</title>
        <authorList>
            <person name="Li H.-S."/>
            <person name="Huang Y.-H."/>
            <person name="Pang H."/>
        </authorList>
    </citation>
    <scope>NUCLEOTIDE SEQUENCE [LARGE SCALE GENOMIC DNA]</scope>
    <source>
        <strain evidence="12">SYSU_2023b</strain>
        <tissue evidence="12">Whole body</tissue>
    </source>
</reference>
<evidence type="ECO:0000256" key="5">
    <source>
        <dbReference type="ARBA" id="ARBA00022840"/>
    </source>
</evidence>
<evidence type="ECO:0000256" key="6">
    <source>
        <dbReference type="ARBA" id="ARBA00022989"/>
    </source>
</evidence>
<dbReference type="Pfam" id="PF00005">
    <property type="entry name" value="ABC_tran"/>
    <property type="match status" value="1"/>
</dbReference>
<keyword evidence="13" id="KW-1185">Reference proteome</keyword>